<evidence type="ECO:0000313" key="2">
    <source>
        <dbReference type="EMBL" id="KAK4131664.1"/>
    </source>
</evidence>
<dbReference type="InterPro" id="IPR046536">
    <property type="entry name" value="DUF6601"/>
</dbReference>
<organism evidence="2 3">
    <name type="scientific">Trichocladium antarcticum</name>
    <dbReference type="NCBI Taxonomy" id="1450529"/>
    <lineage>
        <taxon>Eukaryota</taxon>
        <taxon>Fungi</taxon>
        <taxon>Dikarya</taxon>
        <taxon>Ascomycota</taxon>
        <taxon>Pezizomycotina</taxon>
        <taxon>Sordariomycetes</taxon>
        <taxon>Sordariomycetidae</taxon>
        <taxon>Sordariales</taxon>
        <taxon>Chaetomiaceae</taxon>
        <taxon>Trichocladium</taxon>
    </lineage>
</organism>
<proteinExistence type="predicted"/>
<dbReference type="PANTHER" id="PTHR34414:SF1">
    <property type="entry name" value="SUBTILISIN-LIKE SERINE PROTEASE"/>
    <property type="match status" value="1"/>
</dbReference>
<keyword evidence="1" id="KW-0472">Membrane</keyword>
<feature type="transmembrane region" description="Helical" evidence="1">
    <location>
        <begin position="302"/>
        <end position="332"/>
    </location>
</feature>
<reference evidence="2" key="1">
    <citation type="journal article" date="2023" name="Mol. Phylogenet. Evol.">
        <title>Genome-scale phylogeny and comparative genomics of the fungal order Sordariales.</title>
        <authorList>
            <person name="Hensen N."/>
            <person name="Bonometti L."/>
            <person name="Westerberg I."/>
            <person name="Brannstrom I.O."/>
            <person name="Guillou S."/>
            <person name="Cros-Aarteil S."/>
            <person name="Calhoun S."/>
            <person name="Haridas S."/>
            <person name="Kuo A."/>
            <person name="Mondo S."/>
            <person name="Pangilinan J."/>
            <person name="Riley R."/>
            <person name="LaButti K."/>
            <person name="Andreopoulos B."/>
            <person name="Lipzen A."/>
            <person name="Chen C."/>
            <person name="Yan M."/>
            <person name="Daum C."/>
            <person name="Ng V."/>
            <person name="Clum A."/>
            <person name="Steindorff A."/>
            <person name="Ohm R.A."/>
            <person name="Martin F."/>
            <person name="Silar P."/>
            <person name="Natvig D.O."/>
            <person name="Lalanne C."/>
            <person name="Gautier V."/>
            <person name="Ament-Velasquez S.L."/>
            <person name="Kruys A."/>
            <person name="Hutchinson M.I."/>
            <person name="Powell A.J."/>
            <person name="Barry K."/>
            <person name="Miller A.N."/>
            <person name="Grigoriev I.V."/>
            <person name="Debuchy R."/>
            <person name="Gladieux P."/>
            <person name="Hiltunen Thoren M."/>
            <person name="Johannesson H."/>
        </authorList>
    </citation>
    <scope>NUCLEOTIDE SEQUENCE</scope>
    <source>
        <strain evidence="2">CBS 123565</strain>
    </source>
</reference>
<dbReference type="Pfam" id="PF20246">
    <property type="entry name" value="DUF6601"/>
    <property type="match status" value="1"/>
</dbReference>
<name>A0AAN6ZBT3_9PEZI</name>
<evidence type="ECO:0000313" key="3">
    <source>
        <dbReference type="Proteomes" id="UP001304895"/>
    </source>
</evidence>
<protein>
    <submittedName>
        <fullName evidence="2">Uncharacterized protein</fullName>
    </submittedName>
</protein>
<dbReference type="AlphaFoldDB" id="A0AAN6ZBT3"/>
<evidence type="ECO:0000256" key="1">
    <source>
        <dbReference type="SAM" id="Phobius"/>
    </source>
</evidence>
<gene>
    <name evidence="2" type="ORF">BT67DRAFT_427002</name>
</gene>
<dbReference type="EMBL" id="MU853422">
    <property type="protein sequence ID" value="KAK4131664.1"/>
    <property type="molecule type" value="Genomic_DNA"/>
</dbReference>
<reference evidence="2" key="2">
    <citation type="submission" date="2023-05" db="EMBL/GenBank/DDBJ databases">
        <authorList>
            <consortium name="Lawrence Berkeley National Laboratory"/>
            <person name="Steindorff A."/>
            <person name="Hensen N."/>
            <person name="Bonometti L."/>
            <person name="Westerberg I."/>
            <person name="Brannstrom I.O."/>
            <person name="Guillou S."/>
            <person name="Cros-Aarteil S."/>
            <person name="Calhoun S."/>
            <person name="Haridas S."/>
            <person name="Kuo A."/>
            <person name="Mondo S."/>
            <person name="Pangilinan J."/>
            <person name="Riley R."/>
            <person name="Labutti K."/>
            <person name="Andreopoulos B."/>
            <person name="Lipzen A."/>
            <person name="Chen C."/>
            <person name="Yanf M."/>
            <person name="Daum C."/>
            <person name="Ng V."/>
            <person name="Clum A."/>
            <person name="Ohm R."/>
            <person name="Martin F."/>
            <person name="Silar P."/>
            <person name="Natvig D."/>
            <person name="Lalanne C."/>
            <person name="Gautier V."/>
            <person name="Ament-Velasquez S.L."/>
            <person name="Kruys A."/>
            <person name="Hutchinson M.I."/>
            <person name="Powell A.J."/>
            <person name="Barry K."/>
            <person name="Miller A.N."/>
            <person name="Grigoriev I.V."/>
            <person name="Debuchy R."/>
            <person name="Gladieux P."/>
            <person name="Thoren M.H."/>
            <person name="Johannesson H."/>
        </authorList>
    </citation>
    <scope>NUCLEOTIDE SEQUENCE</scope>
    <source>
        <strain evidence="2">CBS 123565</strain>
    </source>
</reference>
<dbReference type="PANTHER" id="PTHR34414">
    <property type="entry name" value="HET DOMAIN-CONTAINING PROTEIN-RELATED"/>
    <property type="match status" value="1"/>
</dbReference>
<dbReference type="Proteomes" id="UP001304895">
    <property type="component" value="Unassembled WGS sequence"/>
</dbReference>
<feature type="transmembrane region" description="Helical" evidence="1">
    <location>
        <begin position="254"/>
        <end position="273"/>
    </location>
</feature>
<sequence>MSHSFAPFSGLAVEFNSDLELVSANIGDNQTREVLKAKPAVTPGDKTKPYLPGQPRIRLDRPLHNGEDPVLKYVQGSHLTTQLDELLPFMRYIFVQTPSYIHIMALHHQKAHARKIVVDESPGLHLVWYYEFIFIKPVPAYFYSRAFWTYIQNADEKAYHASLGFMRSYYWLIQYEIDYLDALAQHLIPRKGDGAHPTYEEWCAFIEPFGQVGDKSVSRRFHYGELRLTRINRAAFLFKRKLAYFHIYPQWGSFLAHFLAPIVTVFAVCSVVLNSMQVTLAALEADRAAAPGAWPRFLDASVWFPVVVMLGIAVVMVASLVGVGVMGVGDLVRGNVVRARKKKGDPRAGGGSHGMVW</sequence>
<keyword evidence="3" id="KW-1185">Reference proteome</keyword>
<keyword evidence="1" id="KW-0812">Transmembrane</keyword>
<accession>A0AAN6ZBT3</accession>
<keyword evidence="1" id="KW-1133">Transmembrane helix</keyword>
<comment type="caution">
    <text evidence="2">The sequence shown here is derived from an EMBL/GenBank/DDBJ whole genome shotgun (WGS) entry which is preliminary data.</text>
</comment>